<evidence type="ECO:0000259" key="2">
    <source>
        <dbReference type="Pfam" id="PF20695"/>
    </source>
</evidence>
<dbReference type="InterPro" id="IPR048304">
    <property type="entry name" value="UbiD_Rift_dom"/>
</dbReference>
<organism evidence="7 9">
    <name type="scientific">Desulfobacula toluolica (strain DSM 7467 / Tol2)</name>
    <dbReference type="NCBI Taxonomy" id="651182"/>
    <lineage>
        <taxon>Bacteria</taxon>
        <taxon>Pseudomonadati</taxon>
        <taxon>Thermodesulfobacteriota</taxon>
        <taxon>Desulfobacteria</taxon>
        <taxon>Desulfobacterales</taxon>
        <taxon>Desulfobacteraceae</taxon>
        <taxon>Desulfobacula</taxon>
    </lineage>
</organism>
<dbReference type="GO" id="GO:0046281">
    <property type="term" value="P:cinnamic acid catabolic process"/>
    <property type="evidence" value="ECO:0007669"/>
    <property type="project" value="TreeGrafter"/>
</dbReference>
<dbReference type="InterPro" id="IPR049381">
    <property type="entry name" value="UbiD-like_C"/>
</dbReference>
<dbReference type="GO" id="GO:0005737">
    <property type="term" value="C:cytoplasm"/>
    <property type="evidence" value="ECO:0007669"/>
    <property type="project" value="TreeGrafter"/>
</dbReference>
<evidence type="ECO:0000313" key="4">
    <source>
        <dbReference type="EMBL" id="CCK80850.1"/>
    </source>
</evidence>
<dbReference type="SUPFAM" id="SSF143968">
    <property type="entry name" value="UbiD C-terminal domain-like"/>
    <property type="match status" value="1"/>
</dbReference>
<dbReference type="Gene3D" id="3.40.1670.10">
    <property type="entry name" value="UbiD C-terminal domain-like"/>
    <property type="match status" value="1"/>
</dbReference>
<evidence type="ECO:0000313" key="9">
    <source>
        <dbReference type="Proteomes" id="UP000007347"/>
    </source>
</evidence>
<dbReference type="InterPro" id="IPR049383">
    <property type="entry name" value="UbiD-like_N"/>
</dbReference>
<dbReference type="InterPro" id="IPR002830">
    <property type="entry name" value="UbiD"/>
</dbReference>
<dbReference type="PANTHER" id="PTHR30108:SF17">
    <property type="entry name" value="FERULIC ACID DECARBOXYLASE 1"/>
    <property type="match status" value="1"/>
</dbReference>
<accession>K0NPW0</accession>
<dbReference type="Proteomes" id="UP000007347">
    <property type="component" value="Chromosome"/>
</dbReference>
<dbReference type="KEGG" id="dto:TOL2_C27660"/>
<feature type="domain" description="3-octaprenyl-4-hydroxybenzoate carboxy-lyase-like C-terminal" evidence="3">
    <location>
        <begin position="333"/>
        <end position="461"/>
    </location>
</feature>
<sequence length="518" mass="58064">MLKTNNNQSKDLRGALEWLKSEGLLLETDVEVNPDLEITALEKHLDGSLPMLFNNVKNYPHLRAVTNLFGNTSVMNKMFGWENDTERTKDISYALTHPLPPIEIDQDEAPVQEFVITDDLDVNKWLLAIKHTPLEDEFTIGSGQSVVVGKYFKEGSHVGYNRMSFRWGNVGTFQAAPGSHMWQLQVEHYNKPEGIPITMCFGIPPAANLMAGSGFDYVILPKGCDELGIAGALQGEPLRIVKCRTVDAYALADAEVVLEGYLKPKDRRWETTEAEKQGLQGKAWFHPEWAGYQGKAYKTSTFHVTAITMRKPESKPIIFPLGVHTMDDSNIDTTVREAAIYELCERLQPGIVQDVSIPYCFTDWGGCVIQVKKRSIIEEGWQRNFLTAIMSCNQGMRIAIAIDTDVDINSMEDIMWAVTTRVNPKTDIISPVPGGIGQTFMPAERMTAGEKDWTASNTRFEGGMAIDATIPFGYEEDFHRPTYAVDKVLIKNFFSDEQIKKGESFMSGWVKILSKTGQ</sequence>
<dbReference type="HOGENOM" id="CLU_023348_5_1_7"/>
<dbReference type="GO" id="GO:0033494">
    <property type="term" value="P:ferulate metabolic process"/>
    <property type="evidence" value="ECO:0007669"/>
    <property type="project" value="TreeGrafter"/>
</dbReference>
<dbReference type="OrthoDB" id="9809841at2"/>
<keyword evidence="9" id="KW-1185">Reference proteome</keyword>
<feature type="domain" description="3-octaprenyl-4-hydroxybenzoate carboxy-lyase-like N-terminal" evidence="2">
    <location>
        <begin position="16"/>
        <end position="92"/>
    </location>
</feature>
<keyword evidence="7" id="KW-0456">Lyase</keyword>
<dbReference type="PATRIC" id="fig|651182.5.peg.3176"/>
<protein>
    <submittedName>
        <fullName evidence="5">UbiD2: 3-octaprenyl-4-hydroxybenzoate carboxy-lyase</fullName>
    </submittedName>
    <submittedName>
        <fullName evidence="6">UbiD3: 3-octaprenyl-4-hydroxybenzoate carboxy-lyase</fullName>
        <ecNumber evidence="4 5">4.1.1.-</ecNumber>
    </submittedName>
    <submittedName>
        <fullName evidence="7">UbiD4: 3-octaprenyl-4-hydroxybenzoate carboxy-lyase</fullName>
    </submittedName>
    <submittedName>
        <fullName evidence="8">UbiD5: 3-octaprenyl-4-hydroxybenzoate carboxy-lyase</fullName>
    </submittedName>
    <submittedName>
        <fullName evidence="4">UbiD: 3-octaprenyl-4-hydroxybenzoate carboxy-lyase</fullName>
    </submittedName>
</protein>
<dbReference type="GO" id="GO:0016831">
    <property type="term" value="F:carboxy-lyase activity"/>
    <property type="evidence" value="ECO:0007669"/>
    <property type="project" value="InterPro"/>
</dbReference>
<reference evidence="7 9" key="1">
    <citation type="journal article" date="2013" name="Environ. Microbiol.">
        <title>Complete genome, catabolic sub-proteomes and key-metabolites of Desulfobacula toluolica Tol2, a marine, aromatic compound-degrading, sulfate-reducing bacterium.</title>
        <authorList>
            <person name="Wohlbrand L."/>
            <person name="Jacob J.H."/>
            <person name="Kube M."/>
            <person name="Mussmann M."/>
            <person name="Jarling R."/>
            <person name="Beck A."/>
            <person name="Amann R."/>
            <person name="Wilkes H."/>
            <person name="Reinhardt R."/>
            <person name="Rabus R."/>
        </authorList>
    </citation>
    <scope>NUCLEOTIDE SEQUENCE [LARGE SCALE GENOMIC DNA]</scope>
    <source>
        <strain evidence="9">DSM 7467 / Tol2</strain>
        <strain evidence="7">Tol2</strain>
    </source>
</reference>
<gene>
    <name evidence="7" type="primary">ubiD4</name>
    <name evidence="4" type="synonym">ubiD</name>
    <name evidence="5" type="synonym">ubiD2</name>
    <name evidence="6" type="synonym">ubiD3</name>
    <name evidence="8" type="synonym">ubiD5</name>
    <name evidence="4" type="ordered locus">TOL2_C26910</name>
    <name evidence="5" type="ordered locus">TOL2_C27100</name>
    <name evidence="6" type="ordered locus">TOL2_C27270</name>
    <name evidence="7" type="ordered locus">TOL2_C27470</name>
    <name evidence="8" type="ordered locus">TOL2_C27660</name>
</gene>
<evidence type="ECO:0000313" key="5">
    <source>
        <dbReference type="EMBL" id="CCK80869.1"/>
    </source>
</evidence>
<evidence type="ECO:0000259" key="1">
    <source>
        <dbReference type="Pfam" id="PF01977"/>
    </source>
</evidence>
<dbReference type="KEGG" id="dto:TOL2_C27100"/>
<dbReference type="SUPFAM" id="SSF50475">
    <property type="entry name" value="FMN-binding split barrel"/>
    <property type="match status" value="1"/>
</dbReference>
<proteinExistence type="predicted"/>
<dbReference type="PANTHER" id="PTHR30108">
    <property type="entry name" value="3-OCTAPRENYL-4-HYDROXYBENZOATE CARBOXY-LYASE-RELATED"/>
    <property type="match status" value="1"/>
</dbReference>
<name>K0NPW0_DESTT</name>
<dbReference type="EC" id="4.1.1.-" evidence="4 5"/>
<dbReference type="Pfam" id="PF01977">
    <property type="entry name" value="UbiD"/>
    <property type="match status" value="1"/>
</dbReference>
<dbReference type="Pfam" id="PF20695">
    <property type="entry name" value="UbiD_N"/>
    <property type="match status" value="1"/>
</dbReference>
<dbReference type="EMBL" id="FO203503">
    <property type="protein sequence ID" value="CCK80926.1"/>
    <property type="molecule type" value="Genomic_DNA"/>
</dbReference>
<dbReference type="EMBL" id="FO203503">
    <property type="protein sequence ID" value="CCK80907.1"/>
    <property type="molecule type" value="Genomic_DNA"/>
</dbReference>
<dbReference type="KEGG" id="dto:TOL2_C27470"/>
<dbReference type="RefSeq" id="WP_014958140.1">
    <property type="nucleotide sequence ID" value="NC_018645.1"/>
</dbReference>
<evidence type="ECO:0000313" key="7">
    <source>
        <dbReference type="EMBL" id="CCK80907.1"/>
    </source>
</evidence>
<dbReference type="EMBL" id="FO203503">
    <property type="protein sequence ID" value="CCK80869.1"/>
    <property type="molecule type" value="Genomic_DNA"/>
</dbReference>
<dbReference type="EMBL" id="FO203503">
    <property type="protein sequence ID" value="CCK80850.1"/>
    <property type="molecule type" value="Genomic_DNA"/>
</dbReference>
<dbReference type="STRING" id="651182.TOL2_C26910"/>
<dbReference type="KEGG" id="dto:TOL2_C27270"/>
<dbReference type="KEGG" id="dto:TOL2_C26910"/>
<evidence type="ECO:0000313" key="6">
    <source>
        <dbReference type="EMBL" id="CCK80886.1"/>
    </source>
</evidence>
<evidence type="ECO:0000259" key="3">
    <source>
        <dbReference type="Pfam" id="PF20696"/>
    </source>
</evidence>
<dbReference type="Pfam" id="PF20696">
    <property type="entry name" value="UbiD_C"/>
    <property type="match status" value="1"/>
</dbReference>
<dbReference type="AlphaFoldDB" id="K0NPW0"/>
<feature type="domain" description="3-octaprenyl-4-hydroxybenzoate carboxy-lyase-like Rift-related" evidence="1">
    <location>
        <begin position="104"/>
        <end position="313"/>
    </location>
</feature>
<dbReference type="EMBL" id="FO203503">
    <property type="protein sequence ID" value="CCK80886.1"/>
    <property type="molecule type" value="Genomic_DNA"/>
</dbReference>
<evidence type="ECO:0000313" key="8">
    <source>
        <dbReference type="EMBL" id="CCK80926.1"/>
    </source>
</evidence>